<protein>
    <submittedName>
        <fullName evidence="7">Uncharacterized protein</fullName>
    </submittedName>
</protein>
<gene>
    <name evidence="7" type="ORF">OS493_038949</name>
</gene>
<feature type="transmembrane region" description="Helical" evidence="6">
    <location>
        <begin position="12"/>
        <end position="33"/>
    </location>
</feature>
<dbReference type="AlphaFoldDB" id="A0A9X0CC45"/>
<proteinExistence type="inferred from homology"/>
<keyword evidence="4 6" id="KW-1133">Transmembrane helix</keyword>
<organism evidence="7 8">
    <name type="scientific">Desmophyllum pertusum</name>
    <dbReference type="NCBI Taxonomy" id="174260"/>
    <lineage>
        <taxon>Eukaryota</taxon>
        <taxon>Metazoa</taxon>
        <taxon>Cnidaria</taxon>
        <taxon>Anthozoa</taxon>
        <taxon>Hexacorallia</taxon>
        <taxon>Scleractinia</taxon>
        <taxon>Caryophylliina</taxon>
        <taxon>Caryophylliidae</taxon>
        <taxon>Desmophyllum</taxon>
    </lineage>
</organism>
<sequence length="290" mass="30820">MAYRASSLRGLAVAQMVFGALMIVFGIASIIAVGRSISYIGFGIWIGGWVLITGILGYIGAKNDLAPNKCLIGCFMGFSITACILTAIMFISYCVALADLNQILRCRQDNWDDYDSKGYHTNTYCYSNSYRHAAAVGAGIGSCMLIFALVEFILALASSIYCCNAVCCNTPGVVGTTPQYPGAQGGMVIISAKWCHSNDATGLPLAGQQPVYFPQQHVPSSSLPTGVPPGLNPAGTVAMPYAGATGIQVQNPGRQQATKIRTGNAANSYPYMQTGNARYHQLLLRLSLLM</sequence>
<keyword evidence="5 6" id="KW-0472">Membrane</keyword>
<dbReference type="PANTHER" id="PTHR23320:SF165">
    <property type="entry name" value="MARVEL DOMAIN-CONTAINING PROTEIN"/>
    <property type="match status" value="1"/>
</dbReference>
<evidence type="ECO:0000256" key="4">
    <source>
        <dbReference type="ARBA" id="ARBA00022989"/>
    </source>
</evidence>
<dbReference type="Proteomes" id="UP001163046">
    <property type="component" value="Unassembled WGS sequence"/>
</dbReference>
<reference evidence="7" key="1">
    <citation type="submission" date="2023-01" db="EMBL/GenBank/DDBJ databases">
        <title>Genome assembly of the deep-sea coral Lophelia pertusa.</title>
        <authorList>
            <person name="Herrera S."/>
            <person name="Cordes E."/>
        </authorList>
    </citation>
    <scope>NUCLEOTIDE SEQUENCE</scope>
    <source>
        <strain evidence="7">USNM1676648</strain>
        <tissue evidence="7">Polyp</tissue>
    </source>
</reference>
<comment type="similarity">
    <text evidence="2">Belongs to the MS4A family.</text>
</comment>
<keyword evidence="3 6" id="KW-0812">Transmembrane</keyword>
<name>A0A9X0CC45_9CNID</name>
<comment type="subcellular location">
    <subcellularLocation>
        <location evidence="1">Membrane</location>
        <topology evidence="1">Multi-pass membrane protein</topology>
    </subcellularLocation>
</comment>
<dbReference type="GO" id="GO:0016020">
    <property type="term" value="C:membrane"/>
    <property type="evidence" value="ECO:0007669"/>
    <property type="project" value="UniProtKB-SubCell"/>
</dbReference>
<comment type="caution">
    <text evidence="7">The sequence shown here is derived from an EMBL/GenBank/DDBJ whole genome shotgun (WGS) entry which is preliminary data.</text>
</comment>
<dbReference type="InterPro" id="IPR030417">
    <property type="entry name" value="MS4A"/>
</dbReference>
<evidence type="ECO:0000313" key="7">
    <source>
        <dbReference type="EMBL" id="KAJ7315083.1"/>
    </source>
</evidence>
<accession>A0A9X0CC45</accession>
<evidence type="ECO:0000256" key="2">
    <source>
        <dbReference type="ARBA" id="ARBA00009565"/>
    </source>
</evidence>
<dbReference type="Pfam" id="PF04103">
    <property type="entry name" value="CD20"/>
    <property type="match status" value="1"/>
</dbReference>
<evidence type="ECO:0000256" key="5">
    <source>
        <dbReference type="ARBA" id="ARBA00023136"/>
    </source>
</evidence>
<feature type="transmembrane region" description="Helical" evidence="6">
    <location>
        <begin position="39"/>
        <end position="59"/>
    </location>
</feature>
<feature type="transmembrane region" description="Helical" evidence="6">
    <location>
        <begin position="71"/>
        <end position="98"/>
    </location>
</feature>
<evidence type="ECO:0000256" key="3">
    <source>
        <dbReference type="ARBA" id="ARBA00022692"/>
    </source>
</evidence>
<dbReference type="PANTHER" id="PTHR23320">
    <property type="entry name" value="MEMBRANE-SPANNING 4-DOMAINS SUBFAMILY A MS4A -RELATED"/>
    <property type="match status" value="1"/>
</dbReference>
<evidence type="ECO:0000313" key="8">
    <source>
        <dbReference type="Proteomes" id="UP001163046"/>
    </source>
</evidence>
<evidence type="ECO:0000256" key="1">
    <source>
        <dbReference type="ARBA" id="ARBA00004141"/>
    </source>
</evidence>
<dbReference type="EMBL" id="MU827913">
    <property type="protein sequence ID" value="KAJ7315083.1"/>
    <property type="molecule type" value="Genomic_DNA"/>
</dbReference>
<evidence type="ECO:0000256" key="6">
    <source>
        <dbReference type="SAM" id="Phobius"/>
    </source>
</evidence>
<keyword evidence="8" id="KW-1185">Reference proteome</keyword>
<dbReference type="InterPro" id="IPR007237">
    <property type="entry name" value="CD20-like"/>
</dbReference>
<dbReference type="OrthoDB" id="10071849at2759"/>